<evidence type="ECO:0000313" key="2">
    <source>
        <dbReference type="Proteomes" id="UP000035036"/>
    </source>
</evidence>
<dbReference type="OrthoDB" id="5432346at2"/>
<accession>A0A0B5FPD3</accession>
<keyword evidence="2" id="KW-1185">Reference proteome</keyword>
<sequence>MAENDCTNPEEHCELHACQLQFKDRNPEIDKIFEDPRYACANCGVKVHNADNVCIPKPL</sequence>
<dbReference type="KEGG" id="gsb:GSUB_01235"/>
<dbReference type="EMBL" id="CP010311">
    <property type="protein sequence ID" value="AJF05476.1"/>
    <property type="molecule type" value="Genomic_DNA"/>
</dbReference>
<dbReference type="AlphaFoldDB" id="A0A0B5FPD3"/>
<dbReference type="HOGENOM" id="CLU_2953969_0_0_7"/>
<reference evidence="1 2" key="1">
    <citation type="journal article" date="2015" name="Genome Announc.">
        <title>Genomes of Geoalkalibacter ferrihydriticus Z-0531T and Geoalkalibacter subterraneus Red1T, Two Haloalkaliphilic Metal-Reducing Deltaproteobacteria.</title>
        <authorList>
            <person name="Badalamenti J.P."/>
            <person name="Krajmalnik-Brown R."/>
            <person name="Torres C.I."/>
            <person name="Bond D.R."/>
        </authorList>
    </citation>
    <scope>NUCLEOTIDE SEQUENCE [LARGE SCALE GENOMIC DNA]</scope>
    <source>
        <strain evidence="1 2">Red1</strain>
    </source>
</reference>
<proteinExistence type="predicted"/>
<dbReference type="RefSeq" id="WP_040198822.1">
    <property type="nucleotide sequence ID" value="NZ_CP010311.1"/>
</dbReference>
<organism evidence="1 2">
    <name type="scientific">Geoalkalibacter subterraneus</name>
    <dbReference type="NCBI Taxonomy" id="483547"/>
    <lineage>
        <taxon>Bacteria</taxon>
        <taxon>Pseudomonadati</taxon>
        <taxon>Thermodesulfobacteriota</taxon>
        <taxon>Desulfuromonadia</taxon>
        <taxon>Desulfuromonadales</taxon>
        <taxon>Geoalkalibacteraceae</taxon>
        <taxon>Geoalkalibacter</taxon>
    </lineage>
</organism>
<protein>
    <submittedName>
        <fullName evidence="1">Uncharacterized protein</fullName>
    </submittedName>
</protein>
<evidence type="ECO:0000313" key="1">
    <source>
        <dbReference type="EMBL" id="AJF05476.1"/>
    </source>
</evidence>
<gene>
    <name evidence="1" type="ORF">GSUB_01235</name>
</gene>
<name>A0A0B5FPD3_9BACT</name>
<dbReference type="Proteomes" id="UP000035036">
    <property type="component" value="Chromosome"/>
</dbReference>